<name>A0A127PR77_9BURK</name>
<keyword evidence="1" id="KW-0812">Transmembrane</keyword>
<dbReference type="AlphaFoldDB" id="A0A127PR77"/>
<protein>
    <recommendedName>
        <fullName evidence="4">Pilus assembly protein</fullName>
    </recommendedName>
</protein>
<proteinExistence type="predicted"/>
<dbReference type="RefSeq" id="WP_061533516.1">
    <property type="nucleotide sequence ID" value="NZ_CP013233.1"/>
</dbReference>
<evidence type="ECO:0000313" key="3">
    <source>
        <dbReference type="Proteomes" id="UP000071778"/>
    </source>
</evidence>
<reference evidence="2 3" key="1">
    <citation type="submission" date="2015-11" db="EMBL/GenBank/DDBJ databases">
        <title>Exploring the genomic traits of fungus-feeding bacterial genus Collimonas.</title>
        <authorList>
            <person name="Song C."/>
            <person name="Schmidt R."/>
            <person name="de Jager V."/>
            <person name="Krzyzanowska D."/>
            <person name="Jongedijk E."/>
            <person name="Cankar K."/>
            <person name="Beekwilder J."/>
            <person name="van Veen A."/>
            <person name="de Boer W."/>
            <person name="van Veen J.A."/>
            <person name="Garbeva P."/>
        </authorList>
    </citation>
    <scope>NUCLEOTIDE SEQUENCE [LARGE SCALE GENOMIC DNA]</scope>
    <source>
        <strain evidence="2 3">Ter282</strain>
    </source>
</reference>
<dbReference type="EMBL" id="CP013235">
    <property type="protein sequence ID" value="AMP10178.1"/>
    <property type="molecule type" value="Genomic_DNA"/>
</dbReference>
<evidence type="ECO:0000256" key="1">
    <source>
        <dbReference type="SAM" id="Phobius"/>
    </source>
</evidence>
<organism evidence="2 3">
    <name type="scientific">Collimonas arenae</name>
    <dbReference type="NCBI Taxonomy" id="279058"/>
    <lineage>
        <taxon>Bacteria</taxon>
        <taxon>Pseudomonadati</taxon>
        <taxon>Pseudomonadota</taxon>
        <taxon>Betaproteobacteria</taxon>
        <taxon>Burkholderiales</taxon>
        <taxon>Oxalobacteraceae</taxon>
        <taxon>Collimonas</taxon>
    </lineage>
</organism>
<dbReference type="Proteomes" id="UP000071778">
    <property type="component" value="Chromosome"/>
</dbReference>
<keyword evidence="3" id="KW-1185">Reference proteome</keyword>
<keyword evidence="1" id="KW-1133">Transmembrane helix</keyword>
<accession>A0A127PR77</accession>
<evidence type="ECO:0008006" key="4">
    <source>
        <dbReference type="Google" id="ProtNLM"/>
    </source>
</evidence>
<sequence length="96" mass="10006">MATLTTVKFHRIKTALRQRGQGMSEYIIIVALVAVVSIGVFSSFGKVIREQVAGMAAELAGKDGTSAISEAATAAEAAKTAADKKRTMGDYAGNNN</sequence>
<keyword evidence="1" id="KW-0472">Membrane</keyword>
<feature type="transmembrane region" description="Helical" evidence="1">
    <location>
        <begin position="26"/>
        <end position="45"/>
    </location>
</feature>
<evidence type="ECO:0000313" key="2">
    <source>
        <dbReference type="EMBL" id="AMP10178.1"/>
    </source>
</evidence>
<gene>
    <name evidence="2" type="ORF">CAter282_2432</name>
</gene>
<dbReference type="PATRIC" id="fig|279058.17.peg.2658"/>